<dbReference type="EMBL" id="JAFEMO010000659">
    <property type="protein sequence ID" value="KAH7510999.1"/>
    <property type="molecule type" value="Genomic_DNA"/>
</dbReference>
<evidence type="ECO:0000256" key="3">
    <source>
        <dbReference type="SAM" id="MobiDB-lite"/>
    </source>
</evidence>
<dbReference type="SUPFAM" id="SSF49503">
    <property type="entry name" value="Cupredoxins"/>
    <property type="match status" value="1"/>
</dbReference>
<dbReference type="PROSITE" id="PS51485">
    <property type="entry name" value="PHYTOCYANIN"/>
    <property type="match status" value="1"/>
</dbReference>
<protein>
    <recommendedName>
        <fullName evidence="4">Phytocyanin domain-containing protein</fullName>
    </recommendedName>
</protein>
<dbReference type="InterPro" id="IPR003245">
    <property type="entry name" value="Phytocyanin_dom"/>
</dbReference>
<evidence type="ECO:0000259" key="4">
    <source>
        <dbReference type="PROSITE" id="PS51485"/>
    </source>
</evidence>
<dbReference type="InterPro" id="IPR028871">
    <property type="entry name" value="BlueCu_1_BS"/>
</dbReference>
<dbReference type="Pfam" id="PF02298">
    <property type="entry name" value="Cu_bind_like"/>
    <property type="match status" value="1"/>
</dbReference>
<dbReference type="PANTHER" id="PTHR33021:SF356">
    <property type="entry name" value="MAVICYANIN"/>
    <property type="match status" value="1"/>
</dbReference>
<gene>
    <name evidence="5" type="ORF">JRO89_XSUnG0228600</name>
</gene>
<dbReference type="InterPro" id="IPR008972">
    <property type="entry name" value="Cupredoxin"/>
</dbReference>
<dbReference type="InterPro" id="IPR039391">
    <property type="entry name" value="Phytocyanin-like"/>
</dbReference>
<accession>A0ABQ8GWU4</accession>
<evidence type="ECO:0000256" key="1">
    <source>
        <dbReference type="ARBA" id="ARBA00022723"/>
    </source>
</evidence>
<keyword evidence="2" id="KW-0186">Copper</keyword>
<dbReference type="PROSITE" id="PS00196">
    <property type="entry name" value="COPPER_BLUE"/>
    <property type="match status" value="1"/>
</dbReference>
<name>A0ABQ8GWU4_9ROSI</name>
<keyword evidence="6" id="KW-1185">Reference proteome</keyword>
<dbReference type="Proteomes" id="UP000827721">
    <property type="component" value="Unassembled WGS sequence"/>
</dbReference>
<keyword evidence="1" id="KW-0479">Metal-binding</keyword>
<evidence type="ECO:0000313" key="6">
    <source>
        <dbReference type="Proteomes" id="UP000827721"/>
    </source>
</evidence>
<evidence type="ECO:0000256" key="2">
    <source>
        <dbReference type="ARBA" id="ARBA00023008"/>
    </source>
</evidence>
<dbReference type="Gene3D" id="2.60.40.420">
    <property type="entry name" value="Cupredoxins - blue copper proteins"/>
    <property type="match status" value="1"/>
</dbReference>
<dbReference type="PANTHER" id="PTHR33021">
    <property type="entry name" value="BLUE COPPER PROTEIN"/>
    <property type="match status" value="1"/>
</dbReference>
<proteinExistence type="predicted"/>
<organism evidence="5 6">
    <name type="scientific">Xanthoceras sorbifolium</name>
    <dbReference type="NCBI Taxonomy" id="99658"/>
    <lineage>
        <taxon>Eukaryota</taxon>
        <taxon>Viridiplantae</taxon>
        <taxon>Streptophyta</taxon>
        <taxon>Embryophyta</taxon>
        <taxon>Tracheophyta</taxon>
        <taxon>Spermatophyta</taxon>
        <taxon>Magnoliopsida</taxon>
        <taxon>eudicotyledons</taxon>
        <taxon>Gunneridae</taxon>
        <taxon>Pentapetalae</taxon>
        <taxon>rosids</taxon>
        <taxon>malvids</taxon>
        <taxon>Sapindales</taxon>
        <taxon>Sapindaceae</taxon>
        <taxon>Xanthoceroideae</taxon>
        <taxon>Xanthoceras</taxon>
    </lineage>
</organism>
<feature type="domain" description="Phytocyanin" evidence="4">
    <location>
        <begin position="5"/>
        <end position="106"/>
    </location>
</feature>
<evidence type="ECO:0000313" key="5">
    <source>
        <dbReference type="EMBL" id="KAH7510999.1"/>
    </source>
</evidence>
<reference evidence="5 6" key="1">
    <citation type="submission" date="2021-02" db="EMBL/GenBank/DDBJ databases">
        <title>Plant Genome Project.</title>
        <authorList>
            <person name="Zhang R.-G."/>
        </authorList>
    </citation>
    <scope>NUCLEOTIDE SEQUENCE [LARGE SCALE GENOMIC DNA]</scope>
    <source>
        <tissue evidence="5">Leaves</tissue>
    </source>
</reference>
<comment type="caution">
    <text evidence="5">The sequence shown here is derived from an EMBL/GenBank/DDBJ whole genome shotgun (WGS) entry which is preliminary data.</text>
</comment>
<feature type="region of interest" description="Disordered" evidence="3">
    <location>
        <begin position="111"/>
        <end position="130"/>
    </location>
</feature>
<sequence>MAMAAVYNVGDAAGWTIMGGVDYRKWADHKDFHVRDTLVFKYSNHYHNVKQVSQKDFLSCNATSLIATYATGSDSITLKSTGHYYFLCGFPGHCEAGQKFQILVTPTSLHRTPSTVLSPSPSPSDDETSTTTFTSTALHLYSSNFLFAFKFLTSHNRRFGVLNNLDSHLFSILAVVWETTDKVVVLRPFKGDIVIARDDMEMPQRVLIAMNKIMIIALLLFVKAMPQQCDNAR</sequence>